<protein>
    <recommendedName>
        <fullName evidence="8">DUF4870 domain-containing protein</fullName>
    </recommendedName>
</protein>
<sequence>MKRQDNQLIVITHLAQLISLVIGFGSLIVPLILWATQKEKVYQMDEHGKNIINFQLSLIVYCLLCIPLILLFGLGIVGLIVLGIISIIFPIVNAIRANKGETPKYPLSLNFIS</sequence>
<organism evidence="6 7">
    <name type="scientific">Hyunsoonleella jejuensis</name>
    <dbReference type="NCBI Taxonomy" id="419940"/>
    <lineage>
        <taxon>Bacteria</taxon>
        <taxon>Pseudomonadati</taxon>
        <taxon>Bacteroidota</taxon>
        <taxon>Flavobacteriia</taxon>
        <taxon>Flavobacteriales</taxon>
        <taxon>Flavobacteriaceae</taxon>
    </lineage>
</organism>
<evidence type="ECO:0000256" key="3">
    <source>
        <dbReference type="ARBA" id="ARBA00022989"/>
    </source>
</evidence>
<comment type="subcellular location">
    <subcellularLocation>
        <location evidence="1">Membrane</location>
        <topology evidence="1">Multi-pass membrane protein</topology>
    </subcellularLocation>
</comment>
<evidence type="ECO:0000256" key="2">
    <source>
        <dbReference type="ARBA" id="ARBA00022692"/>
    </source>
</evidence>
<evidence type="ECO:0000313" key="7">
    <source>
        <dbReference type="Proteomes" id="UP000198999"/>
    </source>
</evidence>
<evidence type="ECO:0000313" key="6">
    <source>
        <dbReference type="EMBL" id="SEQ49017.1"/>
    </source>
</evidence>
<accession>A0A1H9GG40</accession>
<keyword evidence="7" id="KW-1185">Reference proteome</keyword>
<dbReference type="STRING" id="419940.SAMN05421824_1791"/>
<feature type="transmembrane region" description="Helical" evidence="5">
    <location>
        <begin position="56"/>
        <end position="89"/>
    </location>
</feature>
<dbReference type="Pfam" id="PF09685">
    <property type="entry name" value="MamF_MmsF"/>
    <property type="match status" value="1"/>
</dbReference>
<dbReference type="OrthoDB" id="1446062at2"/>
<keyword evidence="4 5" id="KW-0472">Membrane</keyword>
<dbReference type="Proteomes" id="UP000198999">
    <property type="component" value="Unassembled WGS sequence"/>
</dbReference>
<evidence type="ECO:0008006" key="8">
    <source>
        <dbReference type="Google" id="ProtNLM"/>
    </source>
</evidence>
<gene>
    <name evidence="6" type="ORF">SAMN05421824_1791</name>
</gene>
<dbReference type="RefSeq" id="WP_092578655.1">
    <property type="nucleotide sequence ID" value="NZ_FOFN01000002.1"/>
</dbReference>
<feature type="transmembrane region" description="Helical" evidence="5">
    <location>
        <begin position="12"/>
        <end position="36"/>
    </location>
</feature>
<dbReference type="EMBL" id="FOFN01000002">
    <property type="protein sequence ID" value="SEQ49017.1"/>
    <property type="molecule type" value="Genomic_DNA"/>
</dbReference>
<reference evidence="6 7" key="1">
    <citation type="submission" date="2016-10" db="EMBL/GenBank/DDBJ databases">
        <authorList>
            <person name="de Groot N.N."/>
        </authorList>
    </citation>
    <scope>NUCLEOTIDE SEQUENCE [LARGE SCALE GENOMIC DNA]</scope>
    <source>
        <strain evidence="6 7">DSM 21035</strain>
    </source>
</reference>
<keyword evidence="2 5" id="KW-0812">Transmembrane</keyword>
<keyword evidence="3 5" id="KW-1133">Transmembrane helix</keyword>
<dbReference type="InterPro" id="IPR019109">
    <property type="entry name" value="MamF_MmsF"/>
</dbReference>
<dbReference type="AlphaFoldDB" id="A0A1H9GG40"/>
<evidence type="ECO:0000256" key="5">
    <source>
        <dbReference type="SAM" id="Phobius"/>
    </source>
</evidence>
<evidence type="ECO:0000256" key="1">
    <source>
        <dbReference type="ARBA" id="ARBA00004141"/>
    </source>
</evidence>
<proteinExistence type="predicted"/>
<evidence type="ECO:0000256" key="4">
    <source>
        <dbReference type="ARBA" id="ARBA00023136"/>
    </source>
</evidence>
<name>A0A1H9GG40_9FLAO</name>